<proteinExistence type="predicted"/>
<accession>A0A2M9Z6X1</accession>
<evidence type="ECO:0000313" key="3">
    <source>
        <dbReference type="Proteomes" id="UP000231912"/>
    </source>
</evidence>
<dbReference type="Pfam" id="PF14376">
    <property type="entry name" value="Haem_bd"/>
    <property type="match status" value="1"/>
</dbReference>
<reference evidence="2 3" key="1">
    <citation type="submission" date="2017-07" db="EMBL/GenBank/DDBJ databases">
        <title>Leptospira spp. isolated from tropical soils.</title>
        <authorList>
            <person name="Thibeaux R."/>
            <person name="Iraola G."/>
            <person name="Ferres I."/>
            <person name="Bierque E."/>
            <person name="Girault D."/>
            <person name="Soupe-Gilbert M.-E."/>
            <person name="Picardeau M."/>
            <person name="Goarant C."/>
        </authorList>
    </citation>
    <scope>NUCLEOTIDE SEQUENCE [LARGE SCALE GENOMIC DNA]</scope>
    <source>
        <strain evidence="2 3">FH2-C-A2</strain>
    </source>
</reference>
<evidence type="ECO:0000313" key="2">
    <source>
        <dbReference type="EMBL" id="PJZ64134.1"/>
    </source>
</evidence>
<protein>
    <submittedName>
        <fullName evidence="2">Heme-binding protein</fullName>
    </submittedName>
</protein>
<dbReference type="AlphaFoldDB" id="A0A2M9Z6X1"/>
<dbReference type="EMBL" id="NPDT01000012">
    <property type="protein sequence ID" value="PJZ64134.1"/>
    <property type="molecule type" value="Genomic_DNA"/>
</dbReference>
<sequence>MKKIWIRLGLGFLVLFLALQFLPVQPPLGMNANEIKTEESVKKIFRKACYDCHSDIVRWPWYSKIFPVSLYIAHHVEEGREELNFSEWETLKPSKKSDKAEDILDEITEGNMPPKDYLLMHPDAKIDPEELETLKDWLQTFGTGE</sequence>
<dbReference type="Proteomes" id="UP000231912">
    <property type="component" value="Unassembled WGS sequence"/>
</dbReference>
<gene>
    <name evidence="2" type="ORF">CH371_19520</name>
</gene>
<name>A0A2M9Z6X1_9LEPT</name>
<dbReference type="SMART" id="SM01235">
    <property type="entry name" value="Haem_bd"/>
    <property type="match status" value="1"/>
</dbReference>
<comment type="caution">
    <text evidence="2">The sequence shown here is derived from an EMBL/GenBank/DDBJ whole genome shotgun (WGS) entry which is preliminary data.</text>
</comment>
<dbReference type="RefSeq" id="WP_100760358.1">
    <property type="nucleotide sequence ID" value="NZ_NPDT01000012.1"/>
</dbReference>
<organism evidence="2 3">
    <name type="scientific">Leptospira wolffii</name>
    <dbReference type="NCBI Taxonomy" id="409998"/>
    <lineage>
        <taxon>Bacteria</taxon>
        <taxon>Pseudomonadati</taxon>
        <taxon>Spirochaetota</taxon>
        <taxon>Spirochaetia</taxon>
        <taxon>Leptospirales</taxon>
        <taxon>Leptospiraceae</taxon>
        <taxon>Leptospira</taxon>
    </lineage>
</organism>
<dbReference type="InterPro" id="IPR025992">
    <property type="entry name" value="Haem-bd"/>
</dbReference>
<evidence type="ECO:0000259" key="1">
    <source>
        <dbReference type="SMART" id="SM01235"/>
    </source>
</evidence>
<feature type="domain" description="Haem-binding" evidence="1">
    <location>
        <begin position="13"/>
        <end position="142"/>
    </location>
</feature>